<feature type="compositionally biased region" description="Polar residues" evidence="1">
    <location>
        <begin position="30"/>
        <end position="43"/>
    </location>
</feature>
<comment type="caution">
    <text evidence="3">The sequence shown here is derived from an EMBL/GenBank/DDBJ whole genome shotgun (WGS) entry which is preliminary data.</text>
</comment>
<feature type="compositionally biased region" description="Basic residues" evidence="1">
    <location>
        <begin position="472"/>
        <end position="482"/>
    </location>
</feature>
<dbReference type="NCBIfam" id="TIGR01571">
    <property type="entry name" value="A_thal_Cys_rich"/>
    <property type="match status" value="2"/>
</dbReference>
<evidence type="ECO:0000256" key="2">
    <source>
        <dbReference type="SAM" id="Phobius"/>
    </source>
</evidence>
<reference evidence="3 4" key="3">
    <citation type="submission" date="2019-11" db="EMBL/GenBank/DDBJ databases">
        <title>A de novo genome assembly of a pear dwarfing rootstock.</title>
        <authorList>
            <person name="Wang F."/>
            <person name="Wang J."/>
            <person name="Li S."/>
            <person name="Zhang Y."/>
            <person name="Fang M."/>
            <person name="Ma L."/>
            <person name="Zhao Y."/>
            <person name="Jiang S."/>
        </authorList>
    </citation>
    <scope>NUCLEOTIDE SEQUENCE [LARGE SCALE GENOMIC DNA]</scope>
    <source>
        <strain evidence="3">S2</strain>
        <tissue evidence="3">Leaf</tissue>
    </source>
</reference>
<evidence type="ECO:0000313" key="3">
    <source>
        <dbReference type="EMBL" id="KAB2633707.1"/>
    </source>
</evidence>
<reference evidence="3 4" key="1">
    <citation type="submission" date="2019-09" db="EMBL/GenBank/DDBJ databases">
        <authorList>
            <person name="Ou C."/>
        </authorList>
    </citation>
    <scope>NUCLEOTIDE SEQUENCE [LARGE SCALE GENOMIC DNA]</scope>
    <source>
        <strain evidence="3">S2</strain>
        <tissue evidence="3">Leaf</tissue>
    </source>
</reference>
<dbReference type="Proteomes" id="UP000327157">
    <property type="component" value="Chromosome 6"/>
</dbReference>
<name>A0A5N5I3H2_9ROSA</name>
<dbReference type="Pfam" id="PF04749">
    <property type="entry name" value="PLAC8"/>
    <property type="match status" value="2"/>
</dbReference>
<dbReference type="PANTHER" id="PTHR15907">
    <property type="entry name" value="DUF614 FAMILY PROTEIN-RELATED"/>
    <property type="match status" value="1"/>
</dbReference>
<feature type="compositionally biased region" description="Low complexity" evidence="1">
    <location>
        <begin position="131"/>
        <end position="144"/>
    </location>
</feature>
<feature type="region of interest" description="Disordered" evidence="1">
    <location>
        <begin position="238"/>
        <end position="260"/>
    </location>
</feature>
<keyword evidence="4" id="KW-1185">Reference proteome</keyword>
<feature type="region of interest" description="Disordered" evidence="1">
    <location>
        <begin position="471"/>
        <end position="528"/>
    </location>
</feature>
<feature type="compositionally biased region" description="Pro residues" evidence="1">
    <location>
        <begin position="88"/>
        <end position="130"/>
    </location>
</feature>
<dbReference type="InterPro" id="IPR006461">
    <property type="entry name" value="PLAC_motif_containing"/>
</dbReference>
<feature type="compositionally biased region" description="Low complexity" evidence="1">
    <location>
        <begin position="63"/>
        <end position="87"/>
    </location>
</feature>
<feature type="compositionally biased region" description="Low complexity" evidence="1">
    <location>
        <begin position="241"/>
        <end position="258"/>
    </location>
</feature>
<sequence length="833" mass="93606">MGNPEGEPSAYEGDYEPYQPQVEVEYELQADQQFQNQQVPETTSQDQNQQDQYQPPPQPPPSASQNNYDPQAQAQAQSQQGVLQQLPPSQPQPVGFPPPQGPPQQNPYQTPTPQPAQFPPQSPQQFPPQNPQFHQQANYQQPRPAQFPPQPQNNMQTNPNPNPMYANVLNQPGAAYPPQGPQPMGMGNQRPPAQFLPQSPAQFPPQSPAQYPPQSPALYPPKSATNYNQQYQKPAVQFSTQNQQYQQQQPNNGYAAQGVPMQPSPYQQNVGTEPWSSELFDCMDDPMNALTTAFVPCLTFGQIAEVVDNGTSSCATSGLFYGLIAAFIGIPFIMSCTYRTKLRSKYNLIESPAPDWITHLFCEPCALCQEYRELQVRGIDPSIGWIGNVQRNPSLQQPKPQAKSSEYLSKLFCPLGTIDGQTPLPWTKGRPRLISYIGSPQAQNDQMEDQPNQATPLVFHPQTSKLAALHAHVQKLHHHHHQPQQLPPPNNPNINSHVNIVNIRPSPDPDADNHQANPSSSSHENAGTSRFDHQEYHDHDHDHHQQARPLHVVQMPPSNLNSADLILHQQINNWPHHNYNAHAPSRTYYPPPHHHHRAASADALHHYHHRHHRDASADAIYYSSHQVLFPPPAAYQIGPHQQLQLQYYNHASTARNQLPPALHCNSHFAETGVPIQNIEYVPVLLPVPGIDGTWKTGLFECMEDPPNAIMTLLCPCWTFGQIAEIVNNGRSSCAANALIYMLIMLCIFVPCLLSCTYRKKLRNKFDLPESPAPDCITHFLCEWCALCQEHRELQLRGLDPTLGWVGNLEQIQRMQQKRQAAMSPPTTQRMTGY</sequence>
<feature type="transmembrane region" description="Helical" evidence="2">
    <location>
        <begin position="737"/>
        <end position="757"/>
    </location>
</feature>
<protein>
    <submittedName>
        <fullName evidence="3">Proline-rich protein HaeIII subfamily 1-like</fullName>
    </submittedName>
</protein>
<dbReference type="OrthoDB" id="1045822at2759"/>
<keyword evidence="2" id="KW-0812">Transmembrane</keyword>
<accession>A0A5N5I3H2</accession>
<dbReference type="EMBL" id="SMOL01000120">
    <property type="protein sequence ID" value="KAB2633707.1"/>
    <property type="molecule type" value="Genomic_DNA"/>
</dbReference>
<feature type="compositionally biased region" description="Polar residues" evidence="1">
    <location>
        <begin position="514"/>
        <end position="528"/>
    </location>
</feature>
<feature type="compositionally biased region" description="Pro residues" evidence="1">
    <location>
        <begin position="202"/>
        <end position="219"/>
    </location>
</feature>
<feature type="compositionally biased region" description="Low complexity" evidence="1">
    <location>
        <begin position="492"/>
        <end position="503"/>
    </location>
</feature>
<gene>
    <name evidence="3" type="ORF">D8674_029954</name>
</gene>
<dbReference type="AlphaFoldDB" id="A0A5N5I3H2"/>
<keyword evidence="2" id="KW-0472">Membrane</keyword>
<keyword evidence="2" id="KW-1133">Transmembrane helix</keyword>
<evidence type="ECO:0000313" key="4">
    <source>
        <dbReference type="Proteomes" id="UP000327157"/>
    </source>
</evidence>
<feature type="compositionally biased region" description="Low complexity" evidence="1">
    <location>
        <begin position="170"/>
        <end position="201"/>
    </location>
</feature>
<organism evidence="3 4">
    <name type="scientific">Pyrus ussuriensis x Pyrus communis</name>
    <dbReference type="NCBI Taxonomy" id="2448454"/>
    <lineage>
        <taxon>Eukaryota</taxon>
        <taxon>Viridiplantae</taxon>
        <taxon>Streptophyta</taxon>
        <taxon>Embryophyta</taxon>
        <taxon>Tracheophyta</taxon>
        <taxon>Spermatophyta</taxon>
        <taxon>Magnoliopsida</taxon>
        <taxon>eudicotyledons</taxon>
        <taxon>Gunneridae</taxon>
        <taxon>Pentapetalae</taxon>
        <taxon>rosids</taxon>
        <taxon>fabids</taxon>
        <taxon>Rosales</taxon>
        <taxon>Rosaceae</taxon>
        <taxon>Amygdaloideae</taxon>
        <taxon>Maleae</taxon>
        <taxon>Pyrus</taxon>
    </lineage>
</organism>
<feature type="region of interest" description="Disordered" evidence="1">
    <location>
        <begin position="1"/>
        <end position="225"/>
    </location>
</feature>
<reference evidence="4" key="2">
    <citation type="submission" date="2019-10" db="EMBL/GenBank/DDBJ databases">
        <title>A de novo genome assembly of a pear dwarfing rootstock.</title>
        <authorList>
            <person name="Wang F."/>
            <person name="Wang J."/>
            <person name="Li S."/>
            <person name="Zhang Y."/>
            <person name="Fang M."/>
            <person name="Ma L."/>
            <person name="Zhao Y."/>
            <person name="Jiang S."/>
        </authorList>
    </citation>
    <scope>NUCLEOTIDE SEQUENCE [LARGE SCALE GENOMIC DNA]</scope>
</reference>
<feature type="compositionally biased region" description="Low complexity" evidence="1">
    <location>
        <begin position="44"/>
        <end position="53"/>
    </location>
</feature>
<evidence type="ECO:0000256" key="1">
    <source>
        <dbReference type="SAM" id="MobiDB-lite"/>
    </source>
</evidence>
<proteinExistence type="predicted"/>